<dbReference type="SMART" id="SM00320">
    <property type="entry name" value="WD40"/>
    <property type="match status" value="7"/>
</dbReference>
<dbReference type="PROSITE" id="PS00678">
    <property type="entry name" value="WD_REPEATS_1"/>
    <property type="match status" value="4"/>
</dbReference>
<dbReference type="Pfam" id="PF08581">
    <property type="entry name" value="Tup_N"/>
    <property type="match status" value="1"/>
</dbReference>
<dbReference type="HOGENOM" id="CLU_000288_57_23_1"/>
<dbReference type="PROSITE" id="PS50082">
    <property type="entry name" value="WD_REPEATS_2"/>
    <property type="match status" value="6"/>
</dbReference>
<accession>B6JV84</accession>
<dbReference type="Gene3D" id="2.130.10.10">
    <property type="entry name" value="YVTN repeat-like/Quinoprotein amine dehydrogenase"/>
    <property type="match status" value="1"/>
</dbReference>
<evidence type="ECO:0000256" key="7">
    <source>
        <dbReference type="SAM" id="Coils"/>
    </source>
</evidence>
<feature type="compositionally biased region" description="Low complexity" evidence="8">
    <location>
        <begin position="278"/>
        <end position="292"/>
    </location>
</feature>
<feature type="repeat" description="WD" evidence="6">
    <location>
        <begin position="383"/>
        <end position="417"/>
    </location>
</feature>
<organism evidence="10 12">
    <name type="scientific">Schizosaccharomyces japonicus (strain yFS275 / FY16936)</name>
    <name type="common">Fission yeast</name>
    <dbReference type="NCBI Taxonomy" id="402676"/>
    <lineage>
        <taxon>Eukaryota</taxon>
        <taxon>Fungi</taxon>
        <taxon>Dikarya</taxon>
        <taxon>Ascomycota</taxon>
        <taxon>Taphrinomycotina</taxon>
        <taxon>Schizosaccharomycetes</taxon>
        <taxon>Schizosaccharomycetales</taxon>
        <taxon>Schizosaccharomycetaceae</taxon>
        <taxon>Schizosaccharomyces</taxon>
    </lineage>
</organism>
<keyword evidence="2 6" id="KW-0853">WD repeat</keyword>
<evidence type="ECO:0000256" key="3">
    <source>
        <dbReference type="ARBA" id="ARBA00022737"/>
    </source>
</evidence>
<name>B6JV84_SCHJY</name>
<keyword evidence="5" id="KW-0804">Transcription</keyword>
<dbReference type="InterPro" id="IPR019775">
    <property type="entry name" value="WD40_repeat_CS"/>
</dbReference>
<dbReference type="InterPro" id="IPR013890">
    <property type="entry name" value="Tscrpt_rep_Tup1_N"/>
</dbReference>
<keyword evidence="3" id="KW-0677">Repeat</keyword>
<keyword evidence="12" id="KW-1185">Reference proteome</keyword>
<dbReference type="InterPro" id="IPR015943">
    <property type="entry name" value="WD40/YVTN_repeat-like_dom_sf"/>
</dbReference>
<dbReference type="PROSITE" id="PS50294">
    <property type="entry name" value="WD_REPEATS_REGION"/>
    <property type="match status" value="6"/>
</dbReference>
<evidence type="ECO:0000259" key="9">
    <source>
        <dbReference type="Pfam" id="PF08581"/>
    </source>
</evidence>
<sequence>MSNNAGMQKVHDLLDAIKTEYDTLSQQASVLKNRKIDYESSVITSQIQEMQQIQHSLSELETQHKKMKESYEEEIASLKKKLESKNNETAGLSAADQHLFGNDSTGQATRPQLQAQPYKPVLSQPGTAAFQASTQKQPVPYTAIDGSSAIQSIPTVQPLNHPQGVDSLGNPQPGQGTVPGAATFSSGGAFQQDPSAATAAANLPPGGPMTQPVGPGAATVAQGAFYNNNANTNPSSNNNVITKLEQTPSTPAEVPAPSAHVAAVGNPVPPSNAADVNPQQQQRQPSPAASAPIDRRMSLDERTKESGQDWYAVYNEKMPKRMSIGLVHTLEHKSVVCCVRFSADGKYLATGCNRAAEIFDVQTGQKLATFEQENTNPETDLYIRSVAFSPDGKYLVTGAEDRQIRMWDIATGKVKHVFVGHEQDIYSLDYSRDGRYIVSGSGDHTARLWEAETGKCVLTLAIENGVTAVAFSPNNQFIAAGSLDQVIRVWSITGTLLKKLEGHRESVYSIAFSADGKYLASGSLDKTMRLWELKLDENAKTCSKASAISTYTGHSNFVLSVAISPNGKWAVSGSKDRSVQFWNLKTDELYLTFQGHKNSVISVCFSPDGKLFATGSGDLRARIWSIEDTA</sequence>
<gene>
    <name evidence="11" type="primary">tup11</name>
    <name evidence="10" type="ORF">SJAG_00290</name>
</gene>
<dbReference type="Pfam" id="PF00400">
    <property type="entry name" value="WD40"/>
    <property type="match status" value="7"/>
</dbReference>
<dbReference type="eggNOG" id="KOG0266">
    <property type="taxonomic scope" value="Eukaryota"/>
</dbReference>
<dbReference type="GO" id="GO:0000122">
    <property type="term" value="P:negative regulation of transcription by RNA polymerase II"/>
    <property type="evidence" value="ECO:0007669"/>
    <property type="project" value="EnsemblFungi"/>
</dbReference>
<feature type="region of interest" description="Disordered" evidence="8">
    <location>
        <begin position="247"/>
        <end position="305"/>
    </location>
</feature>
<feature type="repeat" description="WD" evidence="6">
    <location>
        <begin position="418"/>
        <end position="459"/>
    </location>
</feature>
<evidence type="ECO:0000256" key="5">
    <source>
        <dbReference type="ARBA" id="ARBA00023163"/>
    </source>
</evidence>
<evidence type="ECO:0000256" key="6">
    <source>
        <dbReference type="PROSITE-ProRule" id="PRU00221"/>
    </source>
</evidence>
<dbReference type="STRING" id="402676.B6JV84"/>
<dbReference type="Gene3D" id="1.20.5.340">
    <property type="match status" value="1"/>
</dbReference>
<feature type="compositionally biased region" description="Basic and acidic residues" evidence="8">
    <location>
        <begin position="293"/>
        <end position="305"/>
    </location>
</feature>
<dbReference type="OrthoDB" id="17410at2759"/>
<dbReference type="PRINTS" id="PR00320">
    <property type="entry name" value="GPROTEINBRPT"/>
</dbReference>
<evidence type="ECO:0000256" key="2">
    <source>
        <dbReference type="ARBA" id="ARBA00022574"/>
    </source>
</evidence>
<dbReference type="OMA" id="HYLVPYN"/>
<evidence type="ECO:0000313" key="12">
    <source>
        <dbReference type="Proteomes" id="UP000001744"/>
    </source>
</evidence>
<feature type="repeat" description="WD" evidence="6">
    <location>
        <begin position="593"/>
        <end position="630"/>
    </location>
</feature>
<dbReference type="PANTHER" id="PTHR19848:SF8">
    <property type="entry name" value="F-BOX AND WD REPEAT DOMAIN CONTAINING 7"/>
    <property type="match status" value="1"/>
</dbReference>
<dbReference type="InterPro" id="IPR001680">
    <property type="entry name" value="WD40_rpt"/>
</dbReference>
<keyword evidence="7" id="KW-0175">Coiled coil</keyword>
<dbReference type="GO" id="GO:0003714">
    <property type="term" value="F:transcription corepressor activity"/>
    <property type="evidence" value="ECO:0007669"/>
    <property type="project" value="EnsemblFungi"/>
</dbReference>
<feature type="compositionally biased region" description="Polar residues" evidence="8">
    <location>
        <begin position="183"/>
        <end position="195"/>
    </location>
</feature>
<dbReference type="InterPro" id="IPR036322">
    <property type="entry name" value="WD40_repeat_dom_sf"/>
</dbReference>
<dbReference type="GO" id="GO:0000785">
    <property type="term" value="C:chromatin"/>
    <property type="evidence" value="ECO:0007669"/>
    <property type="project" value="EnsemblFungi"/>
</dbReference>
<feature type="region of interest" description="Disordered" evidence="8">
    <location>
        <begin position="154"/>
        <end position="216"/>
    </location>
</feature>
<evidence type="ECO:0000313" key="10">
    <source>
        <dbReference type="EMBL" id="EEB05285.1"/>
    </source>
</evidence>
<dbReference type="GO" id="GO:0042393">
    <property type="term" value="F:histone binding"/>
    <property type="evidence" value="ECO:0007669"/>
    <property type="project" value="EnsemblFungi"/>
</dbReference>
<reference evidence="10 12" key="1">
    <citation type="journal article" date="2011" name="Science">
        <title>Comparative functional genomics of the fission yeasts.</title>
        <authorList>
            <person name="Rhind N."/>
            <person name="Chen Z."/>
            <person name="Yassour M."/>
            <person name="Thompson D.A."/>
            <person name="Haas B.J."/>
            <person name="Habib N."/>
            <person name="Wapinski I."/>
            <person name="Roy S."/>
            <person name="Lin M.F."/>
            <person name="Heiman D.I."/>
            <person name="Young S.K."/>
            <person name="Furuya K."/>
            <person name="Guo Y."/>
            <person name="Pidoux A."/>
            <person name="Chen H.M."/>
            <person name="Robbertse B."/>
            <person name="Goldberg J.M."/>
            <person name="Aoki K."/>
            <person name="Bayne E.H."/>
            <person name="Berlin A.M."/>
            <person name="Desjardins C.A."/>
            <person name="Dobbs E."/>
            <person name="Dukaj L."/>
            <person name="Fan L."/>
            <person name="FitzGerald M.G."/>
            <person name="French C."/>
            <person name="Gujja S."/>
            <person name="Hansen K."/>
            <person name="Keifenheim D."/>
            <person name="Levin J.Z."/>
            <person name="Mosher R.A."/>
            <person name="Mueller C.A."/>
            <person name="Pfiffner J."/>
            <person name="Priest M."/>
            <person name="Russ C."/>
            <person name="Smialowska A."/>
            <person name="Swoboda P."/>
            <person name="Sykes S.M."/>
            <person name="Vaughn M."/>
            <person name="Vengrova S."/>
            <person name="Yoder R."/>
            <person name="Zeng Q."/>
            <person name="Allshire R."/>
            <person name="Baulcombe D."/>
            <person name="Birren B.W."/>
            <person name="Brown W."/>
            <person name="Ekwall K."/>
            <person name="Kellis M."/>
            <person name="Leatherwood J."/>
            <person name="Levin H."/>
            <person name="Margalit H."/>
            <person name="Martienssen R."/>
            <person name="Nieduszynski C.A."/>
            <person name="Spatafora J.W."/>
            <person name="Friedman N."/>
            <person name="Dalgaard J.Z."/>
            <person name="Baumann P."/>
            <person name="Niki H."/>
            <person name="Regev A."/>
            <person name="Nusbaum C."/>
        </authorList>
    </citation>
    <scope>NUCLEOTIDE SEQUENCE [LARGE SCALE GENOMIC DNA]</scope>
    <source>
        <strain evidence="12">yFS275 / FY16936</strain>
    </source>
</reference>
<dbReference type="GeneID" id="7049603"/>
<dbReference type="PANTHER" id="PTHR19848">
    <property type="entry name" value="WD40 REPEAT PROTEIN"/>
    <property type="match status" value="1"/>
</dbReference>
<keyword evidence="4" id="KW-0805">Transcription regulation</keyword>
<dbReference type="SUPFAM" id="SSF50978">
    <property type="entry name" value="WD40 repeat-like"/>
    <property type="match status" value="1"/>
</dbReference>
<proteinExistence type="predicted"/>
<dbReference type="AlphaFoldDB" id="B6JV84"/>
<evidence type="ECO:0000256" key="1">
    <source>
        <dbReference type="ARBA" id="ARBA00022491"/>
    </source>
</evidence>
<feature type="repeat" description="WD" evidence="6">
    <location>
        <begin position="459"/>
        <end position="492"/>
    </location>
</feature>
<feature type="coiled-coil region" evidence="7">
    <location>
        <begin position="14"/>
        <end position="88"/>
    </location>
</feature>
<protein>
    <submittedName>
        <fullName evidence="10">Transcriptional corepressor Tup11</fullName>
    </submittedName>
</protein>
<dbReference type="EMBL" id="KE651166">
    <property type="protein sequence ID" value="EEB05285.1"/>
    <property type="molecule type" value="Genomic_DNA"/>
</dbReference>
<dbReference type="InterPro" id="IPR020472">
    <property type="entry name" value="WD40_PAC1"/>
</dbReference>
<dbReference type="JaponicusDB" id="SJAG_00290">
    <property type="gene designation" value="tup11"/>
</dbReference>
<evidence type="ECO:0000256" key="8">
    <source>
        <dbReference type="SAM" id="MobiDB-lite"/>
    </source>
</evidence>
<evidence type="ECO:0000256" key="4">
    <source>
        <dbReference type="ARBA" id="ARBA00023015"/>
    </source>
</evidence>
<feature type="domain" description="Transcriptional repressor Tup1 N-terminal" evidence="9">
    <location>
        <begin position="9"/>
        <end position="85"/>
    </location>
</feature>
<dbReference type="RefSeq" id="XP_002171578.1">
    <property type="nucleotide sequence ID" value="XM_002171542.2"/>
</dbReference>
<evidence type="ECO:0000313" key="11">
    <source>
        <dbReference type="JaponicusDB" id="SJAG_00290"/>
    </source>
</evidence>
<dbReference type="Proteomes" id="UP000001744">
    <property type="component" value="Unassembled WGS sequence"/>
</dbReference>
<feature type="repeat" description="WD" evidence="6">
    <location>
        <begin position="551"/>
        <end position="592"/>
    </location>
</feature>
<feature type="repeat" description="WD" evidence="6">
    <location>
        <begin position="500"/>
        <end position="541"/>
    </location>
</feature>
<keyword evidence="1" id="KW-0678">Repressor</keyword>
<dbReference type="VEuPathDB" id="FungiDB:SJAG_00290"/>
<dbReference type="CDD" id="cd00200">
    <property type="entry name" value="WD40"/>
    <property type="match status" value="1"/>
</dbReference>